<proteinExistence type="predicted"/>
<dbReference type="AlphaFoldDB" id="U6H204"/>
<accession>U6H204</accession>
<reference evidence="1" key="1">
    <citation type="submission" date="2013-10" db="EMBL/GenBank/DDBJ databases">
        <title>Genomic analysis of the causative agents of coccidiosis in chickens.</title>
        <authorList>
            <person name="Reid A.J."/>
            <person name="Blake D."/>
            <person name="Billington K."/>
            <person name="Browne H."/>
            <person name="Dunn M."/>
            <person name="Hung S."/>
            <person name="Kawahara F."/>
            <person name="Miranda-Saavedra D."/>
            <person name="Mourier T."/>
            <person name="Nagra H."/>
            <person name="Otto T.D."/>
            <person name="Rawlings N."/>
            <person name="Sanchez A."/>
            <person name="Sanders M."/>
            <person name="Subramaniam C."/>
            <person name="Tay Y."/>
            <person name="Dear P."/>
            <person name="Doerig C."/>
            <person name="Gruber A."/>
            <person name="Parkinson J."/>
            <person name="Shirley M."/>
            <person name="Wan K.L."/>
            <person name="Berriman M."/>
            <person name="Tomley F."/>
            <person name="Pain A."/>
        </authorList>
    </citation>
    <scope>NUCLEOTIDE SEQUENCE [LARGE SCALE GENOMIC DNA]</scope>
    <source>
        <strain evidence="1">Houghton</strain>
    </source>
</reference>
<organism evidence="1 2">
    <name type="scientific">Eimeria praecox</name>
    <dbReference type="NCBI Taxonomy" id="51316"/>
    <lineage>
        <taxon>Eukaryota</taxon>
        <taxon>Sar</taxon>
        <taxon>Alveolata</taxon>
        <taxon>Apicomplexa</taxon>
        <taxon>Conoidasida</taxon>
        <taxon>Coccidia</taxon>
        <taxon>Eucoccidiorida</taxon>
        <taxon>Eimeriorina</taxon>
        <taxon>Eimeriidae</taxon>
        <taxon>Eimeria</taxon>
    </lineage>
</organism>
<dbReference type="Proteomes" id="UP000018201">
    <property type="component" value="Unassembled WGS sequence"/>
</dbReference>
<evidence type="ECO:0000313" key="2">
    <source>
        <dbReference type="Proteomes" id="UP000018201"/>
    </source>
</evidence>
<dbReference type="EMBL" id="HG695657">
    <property type="protein sequence ID" value="CDI86591.1"/>
    <property type="molecule type" value="Genomic_DNA"/>
</dbReference>
<gene>
    <name evidence="1" type="ORF">EPH_0020660</name>
</gene>
<dbReference type="VEuPathDB" id="ToxoDB:EPH_0020660"/>
<reference evidence="1" key="2">
    <citation type="submission" date="2013-10" db="EMBL/GenBank/DDBJ databases">
        <authorList>
            <person name="Aslett M."/>
        </authorList>
    </citation>
    <scope>NUCLEOTIDE SEQUENCE [LARGE SCALE GENOMIC DNA]</scope>
    <source>
        <strain evidence="1">Houghton</strain>
    </source>
</reference>
<sequence length="146" mass="15583">MTGSTTFVAYPLSGADRAKETLKDVLKLLRTLSKSGESLDDGKSAAVFSATYYEGSVKIFVEKKGGPQGWPYEHSLRHAGKLLEHAFIRVVQDAQHMGAAGQPARVASLSVDLPGGSEGKIVFTLVADKPAGLQGGRPDDETEYFV</sequence>
<name>U6H204_9EIME</name>
<dbReference type="OrthoDB" id="10638327at2759"/>
<protein>
    <submittedName>
        <fullName evidence="1">Uncharacterized protein</fullName>
    </submittedName>
</protein>
<keyword evidence="2" id="KW-1185">Reference proteome</keyword>
<evidence type="ECO:0000313" key="1">
    <source>
        <dbReference type="EMBL" id="CDI86591.1"/>
    </source>
</evidence>